<proteinExistence type="predicted"/>
<accession>A0A920CG63</accession>
<sequence>MEQTALFFQFSATNSYRHCPFNIEVNRVIVLSQKNKIFGEEPYELVIESVDFFNFHGCFVKGIVLEIKRG</sequence>
<organism evidence="1 2">
    <name type="scientific">Paenibacillus antibioticophila</name>
    <dbReference type="NCBI Taxonomy" id="1274374"/>
    <lineage>
        <taxon>Bacteria</taxon>
        <taxon>Bacillati</taxon>
        <taxon>Bacillota</taxon>
        <taxon>Bacilli</taxon>
        <taxon>Bacillales</taxon>
        <taxon>Paenibacillaceae</taxon>
        <taxon>Paenibacillus</taxon>
    </lineage>
</organism>
<evidence type="ECO:0000313" key="1">
    <source>
        <dbReference type="EMBL" id="GIO36478.1"/>
    </source>
</evidence>
<gene>
    <name evidence="1" type="ORF">J41TS12_13390</name>
</gene>
<evidence type="ECO:0000313" key="2">
    <source>
        <dbReference type="Proteomes" id="UP000681162"/>
    </source>
</evidence>
<dbReference type="AlphaFoldDB" id="A0A920CG63"/>
<comment type="caution">
    <text evidence="1">The sequence shown here is derived from an EMBL/GenBank/DDBJ whole genome shotgun (WGS) entry which is preliminary data.</text>
</comment>
<dbReference type="Proteomes" id="UP000681162">
    <property type="component" value="Unassembled WGS sequence"/>
</dbReference>
<name>A0A920CG63_9BACL</name>
<reference evidence="1 2" key="1">
    <citation type="submission" date="2021-03" db="EMBL/GenBank/DDBJ databases">
        <title>Antimicrobial resistance genes in bacteria isolated from Japanese honey, and their potential for conferring macrolide and lincosamide resistance in the American foulbrood pathogen Paenibacillus larvae.</title>
        <authorList>
            <person name="Okamoto M."/>
            <person name="Kumagai M."/>
            <person name="Kanamori H."/>
            <person name="Takamatsu D."/>
        </authorList>
    </citation>
    <scope>NUCLEOTIDE SEQUENCE [LARGE SCALE GENOMIC DNA]</scope>
    <source>
        <strain evidence="1 2">J41TS12</strain>
    </source>
</reference>
<dbReference type="EMBL" id="BORR01000004">
    <property type="protein sequence ID" value="GIO36478.1"/>
    <property type="molecule type" value="Genomic_DNA"/>
</dbReference>
<keyword evidence="2" id="KW-1185">Reference proteome</keyword>
<protein>
    <submittedName>
        <fullName evidence="1">Uncharacterized protein</fullName>
    </submittedName>
</protein>